<dbReference type="InterPro" id="IPR052162">
    <property type="entry name" value="Sensor_kinase/Photoreceptor"/>
</dbReference>
<dbReference type="STRING" id="980251.GCA_001642875_03055"/>
<comment type="catalytic activity">
    <reaction evidence="1">
        <text>ATP + protein L-histidine = ADP + protein N-phospho-L-histidine.</text>
        <dbReference type="EC" id="2.7.13.3"/>
    </reaction>
</comment>
<evidence type="ECO:0000256" key="8">
    <source>
        <dbReference type="SAM" id="Phobius"/>
    </source>
</evidence>
<evidence type="ECO:0000259" key="11">
    <source>
        <dbReference type="PROSITE" id="PS50113"/>
    </source>
</evidence>
<evidence type="ECO:0000256" key="1">
    <source>
        <dbReference type="ARBA" id="ARBA00000085"/>
    </source>
</evidence>
<dbReference type="PRINTS" id="PR00344">
    <property type="entry name" value="BCTRLSENSOR"/>
</dbReference>
<evidence type="ECO:0000256" key="2">
    <source>
        <dbReference type="ARBA" id="ARBA00012438"/>
    </source>
</evidence>
<proteinExistence type="predicted"/>
<dbReference type="RefSeq" id="WP_075085265.1">
    <property type="nucleotide sequence ID" value="NZ_CP042912.1"/>
</dbReference>
<feature type="domain" description="PAC" evidence="11">
    <location>
        <begin position="309"/>
        <end position="361"/>
    </location>
</feature>
<dbReference type="PROSITE" id="PS50113">
    <property type="entry name" value="PAC"/>
    <property type="match status" value="1"/>
</dbReference>
<feature type="transmembrane region" description="Helical" evidence="8">
    <location>
        <begin position="29"/>
        <end position="48"/>
    </location>
</feature>
<dbReference type="EC" id="2.7.13.3" evidence="2"/>
<feature type="domain" description="Histidine kinase" evidence="9">
    <location>
        <begin position="576"/>
        <end position="774"/>
    </location>
</feature>
<dbReference type="InterPro" id="IPR004358">
    <property type="entry name" value="Sig_transdc_His_kin-like_C"/>
</dbReference>
<dbReference type="KEGG" id="mff:MFFC18_06460"/>
<dbReference type="GO" id="GO:0004673">
    <property type="term" value="F:protein histidine kinase activity"/>
    <property type="evidence" value="ECO:0007669"/>
    <property type="project" value="UniProtKB-EC"/>
</dbReference>
<evidence type="ECO:0000256" key="3">
    <source>
        <dbReference type="ARBA" id="ARBA00022553"/>
    </source>
</evidence>
<feature type="region of interest" description="Disordered" evidence="7">
    <location>
        <begin position="771"/>
        <end position="794"/>
    </location>
</feature>
<evidence type="ECO:0000259" key="10">
    <source>
        <dbReference type="PROSITE" id="PS50112"/>
    </source>
</evidence>
<keyword evidence="13" id="KW-1185">Reference proteome</keyword>
<dbReference type="Proteomes" id="UP000322214">
    <property type="component" value="Chromosome"/>
</dbReference>
<dbReference type="PANTHER" id="PTHR43304">
    <property type="entry name" value="PHYTOCHROME-LIKE PROTEIN CPH1"/>
    <property type="match status" value="1"/>
</dbReference>
<protein>
    <recommendedName>
        <fullName evidence="2">histidine kinase</fullName>
        <ecNumber evidence="2">2.7.13.3</ecNumber>
    </recommendedName>
</protein>
<dbReference type="SMART" id="SM00091">
    <property type="entry name" value="PAS"/>
    <property type="match status" value="2"/>
</dbReference>
<dbReference type="InterPro" id="IPR000014">
    <property type="entry name" value="PAS"/>
</dbReference>
<feature type="transmembrane region" description="Helical" evidence="8">
    <location>
        <begin position="60"/>
        <end position="82"/>
    </location>
</feature>
<dbReference type="Pfam" id="PF13426">
    <property type="entry name" value="PAS_9"/>
    <property type="match status" value="1"/>
</dbReference>
<evidence type="ECO:0000256" key="4">
    <source>
        <dbReference type="ARBA" id="ARBA00022679"/>
    </source>
</evidence>
<sequence length="794" mass="89696">MNESVSFQVKADELFQNRYENECIWVHKFMAWIMFGQWVLGVMLAIFWSPYTWIGEQQDVHLHVWSAILLGGWLSAIAIGWIQFFPREASTRHVVAIVLALWSALLIHLSGGRIETHFHVFISLAILGLYRDWKILLTATFVIAADHFIRGVFYPASVFGVFTDSSYRWVEHSAWVLVEVAFLAPGCYRLRNEVRELCVRQCEIEEAKQNVDRQVELRTRELSIANERLKEATAEAEKLAMVAKYTDNGVLITDENRSIEWVNSGFTRIFGYSAEEAIGKRPSEFLHGPETDQKDIARIEKALNNRLPINTETLRHRKNGDPFWLSLEIRPMWDKDKELVRFLAIQSDVTKRKSMELTLADAEARLRSIINNVPGAFYRKEICDQATERTSFFSNFIENLTGYSAEEFSKESGYCHRDFVHPDDAELLAQKVEHAIQDQSTFHHEYRIIAKDQTIRWVSEKGQCHVVHNGNTPQTIIDGMLFDITARIEAELENQKLHADLLDASRQAGMAEIATGVLHNVGNILNSVNVSASVIQKQFSNSALRNLEKVDGLIAEHESEFDEFVRDDKRGQQVPAYIHRVTGALCDERAKMDEEFDDLVKNIDHIKRIVGVQQSMAKSSRLIQEVDAAELIRDAVSANRSSLTRHDVRLQTTIDASVTKFQSDKHRILQVLINLIKNAKDSLKEQAPADPVVSIDVDADNACIRFRVTDNGTGIERADLAKIFQHGFTTKASGHGYGLHSSANAATEMGGKLSVQSDGPGRGATFELSLPFQTESRPATRSSSISPSQTATVL</sequence>
<dbReference type="AlphaFoldDB" id="A0A5B9P6I7"/>
<feature type="transmembrane region" description="Helical" evidence="8">
    <location>
        <begin position="94"/>
        <end position="114"/>
    </location>
</feature>
<accession>A0A5B9P6I7</accession>
<dbReference type="Gene3D" id="3.30.450.20">
    <property type="entry name" value="PAS domain"/>
    <property type="match status" value="2"/>
</dbReference>
<evidence type="ECO:0000256" key="5">
    <source>
        <dbReference type="ARBA" id="ARBA00022777"/>
    </source>
</evidence>
<keyword evidence="5" id="KW-0418">Kinase</keyword>
<dbReference type="PROSITE" id="PS50109">
    <property type="entry name" value="HIS_KIN"/>
    <property type="match status" value="1"/>
</dbReference>
<evidence type="ECO:0000313" key="12">
    <source>
        <dbReference type="EMBL" id="QEG20795.1"/>
    </source>
</evidence>
<dbReference type="NCBIfam" id="TIGR00229">
    <property type="entry name" value="sensory_box"/>
    <property type="match status" value="2"/>
</dbReference>
<dbReference type="InterPro" id="IPR013655">
    <property type="entry name" value="PAS_fold_3"/>
</dbReference>
<dbReference type="InterPro" id="IPR001610">
    <property type="entry name" value="PAC"/>
</dbReference>
<dbReference type="CDD" id="cd00130">
    <property type="entry name" value="PAS"/>
    <property type="match status" value="2"/>
</dbReference>
<keyword evidence="12" id="KW-0675">Receptor</keyword>
<dbReference type="SMART" id="SM00086">
    <property type="entry name" value="PAC"/>
    <property type="match status" value="2"/>
</dbReference>
<keyword evidence="4" id="KW-0808">Transferase</keyword>
<dbReference type="EMBL" id="CP042912">
    <property type="protein sequence ID" value="QEG20795.1"/>
    <property type="molecule type" value="Genomic_DNA"/>
</dbReference>
<gene>
    <name evidence="12" type="primary">pfyP</name>
    <name evidence="12" type="ORF">MFFC18_06460</name>
</gene>
<dbReference type="OrthoDB" id="229369at2"/>
<reference evidence="12 13" key="1">
    <citation type="submission" date="2019-08" db="EMBL/GenBank/DDBJ databases">
        <title>Deep-cultivation of Planctomycetes and their phenomic and genomic characterization uncovers novel biology.</title>
        <authorList>
            <person name="Wiegand S."/>
            <person name="Jogler M."/>
            <person name="Boedeker C."/>
            <person name="Pinto D."/>
            <person name="Vollmers J."/>
            <person name="Rivas-Marin E."/>
            <person name="Kohn T."/>
            <person name="Peeters S.H."/>
            <person name="Heuer A."/>
            <person name="Rast P."/>
            <person name="Oberbeckmann S."/>
            <person name="Bunk B."/>
            <person name="Jeske O."/>
            <person name="Meyerdierks A."/>
            <person name="Storesund J.E."/>
            <person name="Kallscheuer N."/>
            <person name="Luecker S."/>
            <person name="Lage O.M."/>
            <person name="Pohl T."/>
            <person name="Merkel B.J."/>
            <person name="Hornburger P."/>
            <person name="Mueller R.-W."/>
            <person name="Bruemmer F."/>
            <person name="Labrenz M."/>
            <person name="Spormann A.M."/>
            <person name="Op den Camp H."/>
            <person name="Overmann J."/>
            <person name="Amann R."/>
            <person name="Jetten M.S.M."/>
            <person name="Mascher T."/>
            <person name="Medema M.H."/>
            <person name="Devos D.P."/>
            <person name="Kaster A.-K."/>
            <person name="Ovreas L."/>
            <person name="Rohde M."/>
            <person name="Galperin M.Y."/>
            <person name="Jogler C."/>
        </authorList>
    </citation>
    <scope>NUCLEOTIDE SEQUENCE [LARGE SCALE GENOMIC DNA]</scope>
    <source>
        <strain evidence="12 13">FC18</strain>
    </source>
</reference>
<keyword evidence="8" id="KW-1133">Transmembrane helix</keyword>
<feature type="domain" description="PAS" evidence="10">
    <location>
        <begin position="362"/>
        <end position="439"/>
    </location>
</feature>
<evidence type="ECO:0000256" key="6">
    <source>
        <dbReference type="SAM" id="Coils"/>
    </source>
</evidence>
<keyword evidence="6" id="KW-0175">Coiled coil</keyword>
<keyword evidence="3" id="KW-0597">Phosphoprotein</keyword>
<keyword evidence="8" id="KW-0812">Transmembrane</keyword>
<dbReference type="Pfam" id="PF08447">
    <property type="entry name" value="PAS_3"/>
    <property type="match status" value="1"/>
</dbReference>
<organism evidence="12 13">
    <name type="scientific">Mariniblastus fucicola</name>
    <dbReference type="NCBI Taxonomy" id="980251"/>
    <lineage>
        <taxon>Bacteria</taxon>
        <taxon>Pseudomonadati</taxon>
        <taxon>Planctomycetota</taxon>
        <taxon>Planctomycetia</taxon>
        <taxon>Pirellulales</taxon>
        <taxon>Pirellulaceae</taxon>
        <taxon>Mariniblastus</taxon>
    </lineage>
</organism>
<dbReference type="InterPro" id="IPR005467">
    <property type="entry name" value="His_kinase_dom"/>
</dbReference>
<evidence type="ECO:0000259" key="9">
    <source>
        <dbReference type="PROSITE" id="PS50109"/>
    </source>
</evidence>
<evidence type="ECO:0000313" key="13">
    <source>
        <dbReference type="Proteomes" id="UP000322214"/>
    </source>
</evidence>
<dbReference type="SMART" id="SM00387">
    <property type="entry name" value="HATPase_c"/>
    <property type="match status" value="1"/>
</dbReference>
<evidence type="ECO:0000256" key="7">
    <source>
        <dbReference type="SAM" id="MobiDB-lite"/>
    </source>
</evidence>
<dbReference type="SUPFAM" id="SSF55785">
    <property type="entry name" value="PYP-like sensor domain (PAS domain)"/>
    <property type="match status" value="2"/>
</dbReference>
<dbReference type="PROSITE" id="PS50112">
    <property type="entry name" value="PAS"/>
    <property type="match status" value="2"/>
</dbReference>
<dbReference type="SUPFAM" id="SSF55874">
    <property type="entry name" value="ATPase domain of HSP90 chaperone/DNA topoisomerase II/histidine kinase"/>
    <property type="match status" value="1"/>
</dbReference>
<name>A0A5B9P6I7_9BACT</name>
<dbReference type="InterPro" id="IPR036890">
    <property type="entry name" value="HATPase_C_sf"/>
</dbReference>
<feature type="coiled-coil region" evidence="6">
    <location>
        <begin position="215"/>
        <end position="242"/>
    </location>
</feature>
<feature type="domain" description="PAS" evidence="10">
    <location>
        <begin position="235"/>
        <end position="306"/>
    </location>
</feature>
<dbReference type="InterPro" id="IPR000700">
    <property type="entry name" value="PAS-assoc_C"/>
</dbReference>
<dbReference type="InterPro" id="IPR003594">
    <property type="entry name" value="HATPase_dom"/>
</dbReference>
<keyword evidence="8" id="KW-0472">Membrane</keyword>
<dbReference type="PANTHER" id="PTHR43304:SF1">
    <property type="entry name" value="PAC DOMAIN-CONTAINING PROTEIN"/>
    <property type="match status" value="1"/>
</dbReference>
<dbReference type="Pfam" id="PF02518">
    <property type="entry name" value="HATPase_c"/>
    <property type="match status" value="1"/>
</dbReference>
<dbReference type="Gene3D" id="3.30.565.10">
    <property type="entry name" value="Histidine kinase-like ATPase, C-terminal domain"/>
    <property type="match status" value="1"/>
</dbReference>
<dbReference type="InterPro" id="IPR035965">
    <property type="entry name" value="PAS-like_dom_sf"/>
</dbReference>